<evidence type="ECO:0000313" key="5">
    <source>
        <dbReference type="Proteomes" id="UP000221734"/>
    </source>
</evidence>
<dbReference type="KEGG" id="kst:KSMBR1_3561"/>
<feature type="domain" description="DUF58" evidence="1">
    <location>
        <begin position="36"/>
        <end position="234"/>
    </location>
</feature>
<dbReference type="Proteomes" id="UP000501926">
    <property type="component" value="Chromosome"/>
</dbReference>
<dbReference type="EMBL" id="CT573071">
    <property type="protein sequence ID" value="CAJ74709.1"/>
    <property type="molecule type" value="Genomic_DNA"/>
</dbReference>
<dbReference type="RefSeq" id="WP_157820714.1">
    <property type="nucleotide sequence ID" value="NZ_CP049055.1"/>
</dbReference>
<dbReference type="InterPro" id="IPR002881">
    <property type="entry name" value="DUF58"/>
</dbReference>
<dbReference type="Gene3D" id="3.40.50.410">
    <property type="entry name" value="von Willebrand factor, type A domain"/>
    <property type="match status" value="1"/>
</dbReference>
<dbReference type="OrthoDB" id="9778037at2"/>
<dbReference type="SUPFAM" id="SSF53300">
    <property type="entry name" value="vWA-like"/>
    <property type="match status" value="1"/>
</dbReference>
<reference evidence="4" key="4">
    <citation type="submission" date="2017-10" db="EMBL/GenBank/DDBJ databases">
        <authorList>
            <person name="Banno H."/>
            <person name="Chua N.-H."/>
        </authorList>
    </citation>
    <scope>NUCLEOTIDE SEQUENCE [LARGE SCALE GENOMIC DNA]</scope>
    <source>
        <strain evidence="4">Kuenenia_mbr1_ru-nijmegen</strain>
    </source>
</reference>
<evidence type="ECO:0000313" key="3">
    <source>
        <dbReference type="EMBL" id="QII11814.1"/>
    </source>
</evidence>
<reference evidence="2" key="2">
    <citation type="submission" date="2006-01" db="EMBL/GenBank/DDBJ databases">
        <authorList>
            <person name="Genoscope"/>
        </authorList>
    </citation>
    <scope>NUCLEOTIDE SEQUENCE</scope>
</reference>
<protein>
    <recommendedName>
        <fullName evidence="1">DUF58 domain-containing protein</fullName>
    </recommendedName>
</protein>
<sequence length="285" mass="32813">MKKKRVRLYLQRLIGNLFGGSFASYINSTHGLELDELRQYQTGDDLRSVDWKTTSRIGRLHVRLKLVDKRATIFFIIDKSRSEKFGSFYHTKEDIVAKLLSLLVYAASETGNEIGFLAFTDRVEQYIPPKTGENEAFKNMKKVLTDEPSSHFTDINAALTFLHKKVQSPSLIFILSDFFAPHNYERSLKTLSYRHEVIPVIVSDKRESCIPKARGYLTIRDVETHCNKTISTTEALNVPAPFYALLRKLTISGITIQTDEDEGIWIKKISEFFDKRIRRGGRIKK</sequence>
<evidence type="ECO:0000259" key="1">
    <source>
        <dbReference type="Pfam" id="PF01882"/>
    </source>
</evidence>
<name>Q1Q3W7_KUEST</name>
<dbReference type="Proteomes" id="UP000221734">
    <property type="component" value="Chromosome Kuenenia_stuttgartiensis_MBR1"/>
</dbReference>
<evidence type="ECO:0000313" key="4">
    <source>
        <dbReference type="EMBL" id="SOH06034.1"/>
    </source>
</evidence>
<reference evidence="5" key="3">
    <citation type="submission" date="2017-10" db="EMBL/GenBank/DDBJ databases">
        <authorList>
            <person name="Frank J."/>
        </authorList>
    </citation>
    <scope>NUCLEOTIDE SEQUENCE [LARGE SCALE GENOMIC DNA]</scope>
</reference>
<dbReference type="PANTHER" id="PTHR33608">
    <property type="entry name" value="BLL2464 PROTEIN"/>
    <property type="match status" value="1"/>
</dbReference>
<dbReference type="AlphaFoldDB" id="Q1Q3W7"/>
<dbReference type="InterPro" id="IPR036465">
    <property type="entry name" value="vWFA_dom_sf"/>
</dbReference>
<accession>Q1Q3W7</accession>
<proteinExistence type="predicted"/>
<evidence type="ECO:0000313" key="2">
    <source>
        <dbReference type="EMBL" id="CAJ74709.1"/>
    </source>
</evidence>
<dbReference type="Pfam" id="PF01882">
    <property type="entry name" value="DUF58"/>
    <property type="match status" value="1"/>
</dbReference>
<evidence type="ECO:0000313" key="6">
    <source>
        <dbReference type="Proteomes" id="UP000501926"/>
    </source>
</evidence>
<dbReference type="EMBL" id="LT934425">
    <property type="protein sequence ID" value="SOH06034.1"/>
    <property type="molecule type" value="Genomic_DNA"/>
</dbReference>
<reference evidence="3 6" key="5">
    <citation type="submission" date="2020-02" db="EMBL/GenBank/DDBJ databases">
        <title>Newly sequenced genome of strain CSTR1 showed variability in Candidatus Kuenenia stuttgartiensis genomes.</title>
        <authorList>
            <person name="Ding C."/>
            <person name="Adrian L."/>
        </authorList>
    </citation>
    <scope>NUCLEOTIDE SEQUENCE [LARGE SCALE GENOMIC DNA]</scope>
    <source>
        <strain evidence="3 6">CSTR1</strain>
    </source>
</reference>
<organism evidence="2">
    <name type="scientific">Kuenenia stuttgartiensis</name>
    <dbReference type="NCBI Taxonomy" id="174633"/>
    <lineage>
        <taxon>Bacteria</taxon>
        <taxon>Pseudomonadati</taxon>
        <taxon>Planctomycetota</taxon>
        <taxon>Candidatus Brocadiia</taxon>
        <taxon>Candidatus Brocadiales</taxon>
        <taxon>Candidatus Brocadiaceae</taxon>
        <taxon>Candidatus Kuenenia</taxon>
    </lineage>
</organism>
<keyword evidence="5" id="KW-1185">Reference proteome</keyword>
<dbReference type="EMBL" id="CP049055">
    <property type="protein sequence ID" value="QII11814.1"/>
    <property type="molecule type" value="Genomic_DNA"/>
</dbReference>
<reference evidence="2" key="1">
    <citation type="journal article" date="2006" name="Nature">
        <title>Deciphering the evolution and metabolism of an anammox bacterium from a community genome.</title>
        <authorList>
            <person name="Strous M."/>
            <person name="Pelletier E."/>
            <person name="Mangenot S."/>
            <person name="Rattei T."/>
            <person name="Lehner A."/>
            <person name="Taylor M.W."/>
            <person name="Horn M."/>
            <person name="Daims H."/>
            <person name="Bartol-Mavel D."/>
            <person name="Wincker P."/>
            <person name="Barbe V."/>
            <person name="Fonknechten N."/>
            <person name="Vallenet D."/>
            <person name="Segurens B."/>
            <person name="Schenowitz-Truong C."/>
            <person name="Medigue C."/>
            <person name="Collingro A."/>
            <person name="Snel B."/>
            <person name="Dutilh B.E."/>
            <person name="OpDenCamp H.J.M."/>
            <person name="vanDerDrift C."/>
            <person name="Cirpus I."/>
            <person name="vanDePas-Schoonen K.T."/>
            <person name="Harhangi H.R."/>
            <person name="vanNiftrik L."/>
            <person name="Schmid M."/>
            <person name="Keltjens J."/>
            <person name="vanDeVossenberg J."/>
            <person name="Kartal B."/>
            <person name="Meier H."/>
            <person name="Frishman D."/>
            <person name="Huynen M.A."/>
            <person name="Mewes H."/>
            <person name="Weissenbach J."/>
            <person name="Jetten M.S.M."/>
            <person name="Wagner M."/>
            <person name="LePaslier D."/>
        </authorList>
    </citation>
    <scope>NUCLEOTIDE SEQUENCE</scope>
</reference>
<dbReference type="PANTHER" id="PTHR33608:SF6">
    <property type="entry name" value="BLL2464 PROTEIN"/>
    <property type="match status" value="1"/>
</dbReference>
<gene>
    <name evidence="3" type="ORF">KsCSTR_24350</name>
    <name evidence="4" type="ORF">KSMBR1_3561</name>
    <name evidence="2" type="ORF">kuste3946</name>
</gene>